<proteinExistence type="inferred from homology"/>
<keyword evidence="4" id="KW-1133">Transmembrane helix</keyword>
<evidence type="ECO:0000256" key="2">
    <source>
        <dbReference type="ARBA" id="ARBA00008053"/>
    </source>
</evidence>
<comment type="similarity">
    <text evidence="2">Belongs to the UPF0754 family.</text>
</comment>
<protein>
    <submittedName>
        <fullName evidence="6">Membrane protein</fullName>
    </submittedName>
</protein>
<organism evidence="6 7">
    <name type="scientific">Thermoanaerobacterium thermosaccharolyticum</name>
    <name type="common">Clostridium thermosaccharolyticum</name>
    <dbReference type="NCBI Taxonomy" id="1517"/>
    <lineage>
        <taxon>Bacteria</taxon>
        <taxon>Bacillati</taxon>
        <taxon>Bacillota</taxon>
        <taxon>Clostridia</taxon>
        <taxon>Thermoanaerobacterales</taxon>
        <taxon>Thermoanaerobacteraceae</taxon>
        <taxon>Thermoanaerobacterium</taxon>
    </lineage>
</organism>
<dbReference type="EMBL" id="CP016893">
    <property type="protein sequence ID" value="AST56442.1"/>
    <property type="molecule type" value="Genomic_DNA"/>
</dbReference>
<dbReference type="PANTHER" id="PTHR35791">
    <property type="entry name" value="UPF0754 MEMBRANE PROTEIN YHEB"/>
    <property type="match status" value="1"/>
</dbReference>
<evidence type="ECO:0000256" key="4">
    <source>
        <dbReference type="ARBA" id="ARBA00022989"/>
    </source>
</evidence>
<sequence length="199" mass="22319">MHFFIQMMFLGLVGAAIGWITNYIAVVMLFRPIEPVKIFGISIQGLIPRRRNEIAASIGKVVENELVSIDDIWDKLLNDENRQYILDRLLSGIGNAVENNMPSFIPKSLKAMIVNYVGGIVNKEAEKFIDESAETMLNDMSEKVDIAGIVEEKIKLFELKKLEKIILNVSNKELKMIVVLGGVLGFIIGILQAFVVRLL</sequence>
<accession>A0A223HVI1</accession>
<evidence type="ECO:0000256" key="5">
    <source>
        <dbReference type="ARBA" id="ARBA00023136"/>
    </source>
</evidence>
<evidence type="ECO:0000256" key="3">
    <source>
        <dbReference type="ARBA" id="ARBA00022692"/>
    </source>
</evidence>
<dbReference type="Pfam" id="PF04286">
    <property type="entry name" value="DUF445"/>
    <property type="match status" value="1"/>
</dbReference>
<dbReference type="PANTHER" id="PTHR35791:SF1">
    <property type="entry name" value="UPF0754 MEMBRANE PROTEIN YHEB"/>
    <property type="match status" value="1"/>
</dbReference>
<dbReference type="GO" id="GO:0012505">
    <property type="term" value="C:endomembrane system"/>
    <property type="evidence" value="ECO:0007669"/>
    <property type="project" value="UniProtKB-SubCell"/>
</dbReference>
<keyword evidence="3" id="KW-0812">Transmembrane</keyword>
<evidence type="ECO:0000313" key="6">
    <source>
        <dbReference type="EMBL" id="AST56442.1"/>
    </source>
</evidence>
<comment type="subcellular location">
    <subcellularLocation>
        <location evidence="1">Endomembrane system</location>
    </subcellularLocation>
</comment>
<dbReference type="AlphaFoldDB" id="A0A223HVI1"/>
<dbReference type="Proteomes" id="UP000214975">
    <property type="component" value="Chromosome"/>
</dbReference>
<dbReference type="RefSeq" id="WP_094396702.1">
    <property type="nucleotide sequence ID" value="NZ_CP016893.1"/>
</dbReference>
<evidence type="ECO:0000256" key="1">
    <source>
        <dbReference type="ARBA" id="ARBA00004308"/>
    </source>
</evidence>
<reference evidence="6 7" key="1">
    <citation type="submission" date="2016-08" db="EMBL/GenBank/DDBJ databases">
        <title>A novel genetic cassette of butanologenic Thermoanaerobacterium thermosaccharolyticum that directly convert cellulose to butanol.</title>
        <authorList>
            <person name="Li T."/>
            <person name="He J."/>
        </authorList>
    </citation>
    <scope>NUCLEOTIDE SEQUENCE [LARGE SCALE GENOMIC DNA]</scope>
    <source>
        <strain evidence="6 7">TG57</strain>
    </source>
</reference>
<keyword evidence="5" id="KW-0472">Membrane</keyword>
<gene>
    <name evidence="6" type="ORF">Thert_00205</name>
</gene>
<evidence type="ECO:0000313" key="7">
    <source>
        <dbReference type="Proteomes" id="UP000214975"/>
    </source>
</evidence>
<name>A0A223HVI1_THETR</name>
<dbReference type="InterPro" id="IPR007383">
    <property type="entry name" value="DUF445"/>
</dbReference>